<accession>A0A4Y2UJ15</accession>
<protein>
    <recommendedName>
        <fullName evidence="4">Mos1 transposase HTH domain-containing protein</fullName>
    </recommendedName>
</protein>
<organism evidence="2 3">
    <name type="scientific">Araneus ventricosus</name>
    <name type="common">Orbweaver spider</name>
    <name type="synonym">Epeira ventricosa</name>
    <dbReference type="NCBI Taxonomy" id="182803"/>
    <lineage>
        <taxon>Eukaryota</taxon>
        <taxon>Metazoa</taxon>
        <taxon>Ecdysozoa</taxon>
        <taxon>Arthropoda</taxon>
        <taxon>Chelicerata</taxon>
        <taxon>Arachnida</taxon>
        <taxon>Araneae</taxon>
        <taxon>Araneomorphae</taxon>
        <taxon>Entelegynae</taxon>
        <taxon>Araneoidea</taxon>
        <taxon>Araneidae</taxon>
        <taxon>Araneus</taxon>
    </lineage>
</organism>
<reference evidence="2 3" key="1">
    <citation type="journal article" date="2019" name="Sci. Rep.">
        <title>Orb-weaving spider Araneus ventricosus genome elucidates the spidroin gene catalogue.</title>
        <authorList>
            <person name="Kono N."/>
            <person name="Nakamura H."/>
            <person name="Ohtoshi R."/>
            <person name="Moran D.A.P."/>
            <person name="Shinohara A."/>
            <person name="Yoshida Y."/>
            <person name="Fujiwara M."/>
            <person name="Mori M."/>
            <person name="Tomita M."/>
            <person name="Arakawa K."/>
        </authorList>
    </citation>
    <scope>NUCLEOTIDE SEQUENCE [LARGE SCALE GENOMIC DNA]</scope>
</reference>
<gene>
    <name evidence="2" type="ORF">AVEN_229882_1</name>
</gene>
<sequence>MNGAQKFAPTGGRHSIPLAPPLISSPKSCNDEQACGDDTVTLKTLYTWFKKFIDDRESVEDVHWSGRPTTADNARRYNTTLVKRFLPQHGVTELLHPSPYSPDLSL</sequence>
<evidence type="ECO:0008006" key="4">
    <source>
        <dbReference type="Google" id="ProtNLM"/>
    </source>
</evidence>
<dbReference type="EMBL" id="BGPR01037478">
    <property type="protein sequence ID" value="GBO13075.1"/>
    <property type="molecule type" value="Genomic_DNA"/>
</dbReference>
<evidence type="ECO:0000313" key="3">
    <source>
        <dbReference type="Proteomes" id="UP000499080"/>
    </source>
</evidence>
<name>A0A4Y2UJ15_ARAVE</name>
<dbReference type="Proteomes" id="UP000499080">
    <property type="component" value="Unassembled WGS sequence"/>
</dbReference>
<proteinExistence type="predicted"/>
<evidence type="ECO:0000313" key="2">
    <source>
        <dbReference type="EMBL" id="GBO13075.1"/>
    </source>
</evidence>
<keyword evidence="3" id="KW-1185">Reference proteome</keyword>
<evidence type="ECO:0000256" key="1">
    <source>
        <dbReference type="SAM" id="MobiDB-lite"/>
    </source>
</evidence>
<comment type="caution">
    <text evidence="2">The sequence shown here is derived from an EMBL/GenBank/DDBJ whole genome shotgun (WGS) entry which is preliminary data.</text>
</comment>
<feature type="region of interest" description="Disordered" evidence="1">
    <location>
        <begin position="1"/>
        <end position="22"/>
    </location>
</feature>
<dbReference type="AlphaFoldDB" id="A0A4Y2UJ15"/>